<gene>
    <name evidence="2" type="ORF">L195_g060088</name>
</gene>
<name>A0A2K3K1W7_TRIPR</name>
<comment type="caution">
    <text evidence="2">The sequence shown here is derived from an EMBL/GenBank/DDBJ whole genome shotgun (WGS) entry which is preliminary data.</text>
</comment>
<organism evidence="2 3">
    <name type="scientific">Trifolium pratense</name>
    <name type="common">Red clover</name>
    <dbReference type="NCBI Taxonomy" id="57577"/>
    <lineage>
        <taxon>Eukaryota</taxon>
        <taxon>Viridiplantae</taxon>
        <taxon>Streptophyta</taxon>
        <taxon>Embryophyta</taxon>
        <taxon>Tracheophyta</taxon>
        <taxon>Spermatophyta</taxon>
        <taxon>Magnoliopsida</taxon>
        <taxon>eudicotyledons</taxon>
        <taxon>Gunneridae</taxon>
        <taxon>Pentapetalae</taxon>
        <taxon>rosids</taxon>
        <taxon>fabids</taxon>
        <taxon>Fabales</taxon>
        <taxon>Fabaceae</taxon>
        <taxon>Papilionoideae</taxon>
        <taxon>50 kb inversion clade</taxon>
        <taxon>NPAAA clade</taxon>
        <taxon>Hologalegina</taxon>
        <taxon>IRL clade</taxon>
        <taxon>Trifolieae</taxon>
        <taxon>Trifolium</taxon>
    </lineage>
</organism>
<reference evidence="2 3" key="2">
    <citation type="journal article" date="2017" name="Front. Plant Sci.">
        <title>Gene Classification and Mining of Molecular Markers Useful in Red Clover (Trifolium pratense) Breeding.</title>
        <authorList>
            <person name="Istvanek J."/>
            <person name="Dluhosova J."/>
            <person name="Dluhos P."/>
            <person name="Patkova L."/>
            <person name="Nedelnik J."/>
            <person name="Repkova J."/>
        </authorList>
    </citation>
    <scope>NUCLEOTIDE SEQUENCE [LARGE SCALE GENOMIC DNA]</scope>
    <source>
        <strain evidence="3">cv. Tatra</strain>
        <tissue evidence="2">Young leaves</tissue>
    </source>
</reference>
<dbReference type="AlphaFoldDB" id="A0A2K3K1W7"/>
<evidence type="ECO:0000259" key="1">
    <source>
        <dbReference type="Pfam" id="PF00646"/>
    </source>
</evidence>
<feature type="domain" description="F-box" evidence="1">
    <location>
        <begin position="18"/>
        <end position="59"/>
    </location>
</feature>
<dbReference type="Pfam" id="PF00646">
    <property type="entry name" value="F-box"/>
    <property type="match status" value="1"/>
</dbReference>
<accession>A0A2K3K1W7</accession>
<protein>
    <submittedName>
        <fullName evidence="2">Putative F-box/LRR protein</fullName>
    </submittedName>
</protein>
<dbReference type="EMBL" id="ASHM01135767">
    <property type="protein sequence ID" value="PNX60240.1"/>
    <property type="molecule type" value="Genomic_DNA"/>
</dbReference>
<feature type="non-terminal residue" evidence="2">
    <location>
        <position position="127"/>
    </location>
</feature>
<sequence length="127" mass="13896">MAAMSSSSCSRKRLAADLDLPKDCWELVLSKLDNVEERNHCLETLSMVSKQLLSISNTFVNSFKLISNPSSSPISRIFHRFPNLTSLDLSTFRGSDINALLSGIPPGSVSGADLFEAWCDHSYTSPA</sequence>
<evidence type="ECO:0000313" key="3">
    <source>
        <dbReference type="Proteomes" id="UP000236291"/>
    </source>
</evidence>
<proteinExistence type="predicted"/>
<evidence type="ECO:0000313" key="2">
    <source>
        <dbReference type="EMBL" id="PNX60240.1"/>
    </source>
</evidence>
<dbReference type="Proteomes" id="UP000236291">
    <property type="component" value="Unassembled WGS sequence"/>
</dbReference>
<dbReference type="InterPro" id="IPR001810">
    <property type="entry name" value="F-box_dom"/>
</dbReference>
<reference evidence="2 3" key="1">
    <citation type="journal article" date="2014" name="Am. J. Bot.">
        <title>Genome assembly and annotation for red clover (Trifolium pratense; Fabaceae).</title>
        <authorList>
            <person name="Istvanek J."/>
            <person name="Jaros M."/>
            <person name="Krenek A."/>
            <person name="Repkova J."/>
        </authorList>
    </citation>
    <scope>NUCLEOTIDE SEQUENCE [LARGE SCALE GENOMIC DNA]</scope>
    <source>
        <strain evidence="3">cv. Tatra</strain>
        <tissue evidence="2">Young leaves</tissue>
    </source>
</reference>